<comment type="caution">
    <text evidence="4">The sequence shown here is derived from an EMBL/GenBank/DDBJ whole genome shotgun (WGS) entry which is preliminary data.</text>
</comment>
<dbReference type="Gene3D" id="3.40.30.10">
    <property type="entry name" value="Glutaredoxin"/>
    <property type="match status" value="1"/>
</dbReference>
<dbReference type="GO" id="GO:0016491">
    <property type="term" value="F:oxidoreductase activity"/>
    <property type="evidence" value="ECO:0007669"/>
    <property type="project" value="InterPro"/>
</dbReference>
<evidence type="ECO:0000256" key="1">
    <source>
        <dbReference type="SAM" id="MobiDB-lite"/>
    </source>
</evidence>
<dbReference type="InterPro" id="IPR036249">
    <property type="entry name" value="Thioredoxin-like_sf"/>
</dbReference>
<dbReference type="Pfam" id="PF00578">
    <property type="entry name" value="AhpC-TSA"/>
    <property type="match status" value="1"/>
</dbReference>
<keyword evidence="2" id="KW-0732">Signal</keyword>
<dbReference type="SUPFAM" id="SSF52833">
    <property type="entry name" value="Thioredoxin-like"/>
    <property type="match status" value="1"/>
</dbReference>
<dbReference type="PANTHER" id="PTHR42852">
    <property type="entry name" value="THIOL:DISULFIDE INTERCHANGE PROTEIN DSBE"/>
    <property type="match status" value="1"/>
</dbReference>
<feature type="compositionally biased region" description="Acidic residues" evidence="1">
    <location>
        <begin position="42"/>
        <end position="89"/>
    </location>
</feature>
<organism evidence="4 5">
    <name type="scientific">Phytoactinopolyspora mesophila</name>
    <dbReference type="NCBI Taxonomy" id="2650750"/>
    <lineage>
        <taxon>Bacteria</taxon>
        <taxon>Bacillati</taxon>
        <taxon>Actinomycetota</taxon>
        <taxon>Actinomycetes</taxon>
        <taxon>Jiangellales</taxon>
        <taxon>Jiangellaceae</taxon>
        <taxon>Phytoactinopolyspora</taxon>
    </lineage>
</organism>
<sequence>MRTRRMVPVLALAVVLGLTACGSDDAGSAALDSTAEPTEAAMGDEQDESGDEAAMDGADEAGDEDATEDEGAGPEEDAVGDDASDEADGAEASGPEITGTTLDGEPFDGADVAGQPVALWFWAPWCTKCIAQAPAVLSLAAEYEGEVQIIGVAGEASEAEMPEFVERTNTGGLTHLADPDGEIWRQYGVTETSTFVFLDVDGEPVDSGRFSDNDLADRVAALS</sequence>
<evidence type="ECO:0000256" key="2">
    <source>
        <dbReference type="SAM" id="SignalP"/>
    </source>
</evidence>
<dbReference type="PROSITE" id="PS51352">
    <property type="entry name" value="THIOREDOXIN_2"/>
    <property type="match status" value="1"/>
</dbReference>
<protein>
    <submittedName>
        <fullName evidence="4">Redoxin domain-containing protein</fullName>
    </submittedName>
</protein>
<feature type="domain" description="Thioredoxin" evidence="3">
    <location>
        <begin position="88"/>
        <end position="223"/>
    </location>
</feature>
<dbReference type="RefSeq" id="WP_162450676.1">
    <property type="nucleotide sequence ID" value="NZ_WLZY01000004.1"/>
</dbReference>
<keyword evidence="5" id="KW-1185">Reference proteome</keyword>
<dbReference type="InterPro" id="IPR050553">
    <property type="entry name" value="Thioredoxin_ResA/DsbE_sf"/>
</dbReference>
<dbReference type="PANTHER" id="PTHR42852:SF17">
    <property type="entry name" value="THIOREDOXIN-LIKE PROTEIN HI_1115"/>
    <property type="match status" value="1"/>
</dbReference>
<dbReference type="InterPro" id="IPR013766">
    <property type="entry name" value="Thioredoxin_domain"/>
</dbReference>
<dbReference type="AlphaFoldDB" id="A0A7K3M3Z9"/>
<dbReference type="InterPro" id="IPR000866">
    <property type="entry name" value="AhpC/TSA"/>
</dbReference>
<dbReference type="PROSITE" id="PS51257">
    <property type="entry name" value="PROKAR_LIPOPROTEIN"/>
    <property type="match status" value="1"/>
</dbReference>
<accession>A0A7K3M3Z9</accession>
<feature type="signal peptide" evidence="2">
    <location>
        <begin position="1"/>
        <end position="20"/>
    </location>
</feature>
<evidence type="ECO:0000313" key="4">
    <source>
        <dbReference type="EMBL" id="NDL57976.1"/>
    </source>
</evidence>
<feature type="chain" id="PRO_5038906385" evidence="2">
    <location>
        <begin position="21"/>
        <end position="223"/>
    </location>
</feature>
<dbReference type="GO" id="GO:0016209">
    <property type="term" value="F:antioxidant activity"/>
    <property type="evidence" value="ECO:0007669"/>
    <property type="project" value="InterPro"/>
</dbReference>
<dbReference type="EMBL" id="WLZY01000004">
    <property type="protein sequence ID" value="NDL57976.1"/>
    <property type="molecule type" value="Genomic_DNA"/>
</dbReference>
<gene>
    <name evidence="4" type="ORF">F7O44_12915</name>
</gene>
<evidence type="ECO:0000313" key="5">
    <source>
        <dbReference type="Proteomes" id="UP000460435"/>
    </source>
</evidence>
<dbReference type="Proteomes" id="UP000460435">
    <property type="component" value="Unassembled WGS sequence"/>
</dbReference>
<reference evidence="4 5" key="1">
    <citation type="submission" date="2019-11" db="EMBL/GenBank/DDBJ databases">
        <authorList>
            <person name="Li X.-J."/>
            <person name="Feng X.-M."/>
        </authorList>
    </citation>
    <scope>NUCLEOTIDE SEQUENCE [LARGE SCALE GENOMIC DNA]</scope>
    <source>
        <strain evidence="4 5">XMNu-373</strain>
    </source>
</reference>
<evidence type="ECO:0000259" key="3">
    <source>
        <dbReference type="PROSITE" id="PS51352"/>
    </source>
</evidence>
<proteinExistence type="predicted"/>
<name>A0A7K3M3Z9_9ACTN</name>
<feature type="region of interest" description="Disordered" evidence="1">
    <location>
        <begin position="23"/>
        <end position="108"/>
    </location>
</feature>